<evidence type="ECO:0000256" key="4">
    <source>
        <dbReference type="ARBA" id="ARBA00022692"/>
    </source>
</evidence>
<name>A0A2U1NY28_ARTAN</name>
<dbReference type="EMBL" id="PKPP01001989">
    <property type="protein sequence ID" value="PWA78426.1"/>
    <property type="molecule type" value="Genomic_DNA"/>
</dbReference>
<evidence type="ECO:0000256" key="3">
    <source>
        <dbReference type="ARBA" id="ARBA00022475"/>
    </source>
</evidence>
<keyword evidence="5 7" id="KW-1133">Transmembrane helix</keyword>
<dbReference type="Gene3D" id="3.30.530.20">
    <property type="match status" value="1"/>
</dbReference>
<keyword evidence="6 7" id="KW-0472">Membrane</keyword>
<dbReference type="Proteomes" id="UP000245207">
    <property type="component" value="Unassembled WGS sequence"/>
</dbReference>
<sequence>MNLLRLVHCLCHLGSISTASSPFIIALSISSTSSDNRNPKLLRWISAVVAGIGIGVGVSLYLCSDSTYGVKSVLFTILCATLLMHTSDRKRALVNYCITYILSCITKHSPQYRILMVGRILVSKAVFLGNGLVAILAGLFGNLLVGSLAMGPVAPFDAASIFLAIGKAGIISTRTESYGDPTESKDLMTQFKGAVVAIASGFFLSFIKIRYYKYSSIPSVHPEVNEGRSGTFVIESFVVDIPDGNTKDDTCYFVKDDTPKTQWKIEIPEILSFSVVKCLVM</sequence>
<dbReference type="PANTHER" id="PTHR23516">
    <property type="entry name" value="SAM (S-ADENOSYL METHIONINE) TRANSPORTER"/>
    <property type="match status" value="1"/>
</dbReference>
<evidence type="ECO:0000256" key="5">
    <source>
        <dbReference type="ARBA" id="ARBA00022989"/>
    </source>
</evidence>
<evidence type="ECO:0000256" key="6">
    <source>
        <dbReference type="ARBA" id="ARBA00023136"/>
    </source>
</evidence>
<accession>A0A2U1NY28</accession>
<evidence type="ECO:0000256" key="7">
    <source>
        <dbReference type="SAM" id="Phobius"/>
    </source>
</evidence>
<dbReference type="Pfam" id="PF05631">
    <property type="entry name" value="MFS_5"/>
    <property type="match status" value="1"/>
</dbReference>
<keyword evidence="4 7" id="KW-0812">Transmembrane</keyword>
<protein>
    <submittedName>
        <fullName evidence="8">Major facilitator superfamily domain, general substrate transporter</fullName>
    </submittedName>
</protein>
<dbReference type="OrthoDB" id="263957at2759"/>
<evidence type="ECO:0000313" key="9">
    <source>
        <dbReference type="Proteomes" id="UP000245207"/>
    </source>
</evidence>
<dbReference type="STRING" id="35608.A0A2U1NY28"/>
<dbReference type="PANTHER" id="PTHR23516:SF1">
    <property type="entry name" value="MOLYBDATE-ANION TRANSPORTER"/>
    <property type="match status" value="1"/>
</dbReference>
<feature type="transmembrane region" description="Helical" evidence="7">
    <location>
        <begin position="41"/>
        <end position="62"/>
    </location>
</feature>
<evidence type="ECO:0000256" key="1">
    <source>
        <dbReference type="ARBA" id="ARBA00004651"/>
    </source>
</evidence>
<dbReference type="InterPro" id="IPR008509">
    <property type="entry name" value="MOT2/MFSD5"/>
</dbReference>
<proteinExistence type="predicted"/>
<keyword evidence="3" id="KW-1003">Cell membrane</keyword>
<feature type="transmembrane region" description="Helical" evidence="7">
    <location>
        <begin position="187"/>
        <end position="207"/>
    </location>
</feature>
<comment type="caution">
    <text evidence="8">The sequence shown here is derived from an EMBL/GenBank/DDBJ whole genome shotgun (WGS) entry which is preliminary data.</text>
</comment>
<evidence type="ECO:0000256" key="2">
    <source>
        <dbReference type="ARBA" id="ARBA00022448"/>
    </source>
</evidence>
<dbReference type="AlphaFoldDB" id="A0A2U1NY28"/>
<dbReference type="GO" id="GO:0015098">
    <property type="term" value="F:molybdate ion transmembrane transporter activity"/>
    <property type="evidence" value="ECO:0007669"/>
    <property type="project" value="InterPro"/>
</dbReference>
<feature type="transmembrane region" description="Helical" evidence="7">
    <location>
        <begin position="125"/>
        <end position="145"/>
    </location>
</feature>
<reference evidence="8 9" key="1">
    <citation type="journal article" date="2018" name="Mol. Plant">
        <title>The genome of Artemisia annua provides insight into the evolution of Asteraceae family and artemisinin biosynthesis.</title>
        <authorList>
            <person name="Shen Q."/>
            <person name="Zhang L."/>
            <person name="Liao Z."/>
            <person name="Wang S."/>
            <person name="Yan T."/>
            <person name="Shi P."/>
            <person name="Liu M."/>
            <person name="Fu X."/>
            <person name="Pan Q."/>
            <person name="Wang Y."/>
            <person name="Lv Z."/>
            <person name="Lu X."/>
            <person name="Zhang F."/>
            <person name="Jiang W."/>
            <person name="Ma Y."/>
            <person name="Chen M."/>
            <person name="Hao X."/>
            <person name="Li L."/>
            <person name="Tang Y."/>
            <person name="Lv G."/>
            <person name="Zhou Y."/>
            <person name="Sun X."/>
            <person name="Brodelius P.E."/>
            <person name="Rose J.K.C."/>
            <person name="Tang K."/>
        </authorList>
    </citation>
    <scope>NUCLEOTIDE SEQUENCE [LARGE SCALE GENOMIC DNA]</scope>
    <source>
        <strain evidence="9">cv. Huhao1</strain>
        <tissue evidence="8">Leaf</tissue>
    </source>
</reference>
<evidence type="ECO:0000313" key="8">
    <source>
        <dbReference type="EMBL" id="PWA78426.1"/>
    </source>
</evidence>
<gene>
    <name evidence="8" type="ORF">CTI12_AA209170</name>
</gene>
<organism evidence="8 9">
    <name type="scientific">Artemisia annua</name>
    <name type="common">Sweet wormwood</name>
    <dbReference type="NCBI Taxonomy" id="35608"/>
    <lineage>
        <taxon>Eukaryota</taxon>
        <taxon>Viridiplantae</taxon>
        <taxon>Streptophyta</taxon>
        <taxon>Embryophyta</taxon>
        <taxon>Tracheophyta</taxon>
        <taxon>Spermatophyta</taxon>
        <taxon>Magnoliopsida</taxon>
        <taxon>eudicotyledons</taxon>
        <taxon>Gunneridae</taxon>
        <taxon>Pentapetalae</taxon>
        <taxon>asterids</taxon>
        <taxon>campanulids</taxon>
        <taxon>Asterales</taxon>
        <taxon>Asteraceae</taxon>
        <taxon>Asteroideae</taxon>
        <taxon>Anthemideae</taxon>
        <taxon>Artemisiinae</taxon>
        <taxon>Artemisia</taxon>
    </lineage>
</organism>
<dbReference type="InterPro" id="IPR023393">
    <property type="entry name" value="START-like_dom_sf"/>
</dbReference>
<comment type="subcellular location">
    <subcellularLocation>
        <location evidence="1">Cell membrane</location>
        <topology evidence="1">Multi-pass membrane protein</topology>
    </subcellularLocation>
</comment>
<feature type="transmembrane region" description="Helical" evidence="7">
    <location>
        <begin position="6"/>
        <end position="29"/>
    </location>
</feature>
<keyword evidence="2" id="KW-0813">Transport</keyword>
<dbReference type="GO" id="GO:0005886">
    <property type="term" value="C:plasma membrane"/>
    <property type="evidence" value="ECO:0007669"/>
    <property type="project" value="UniProtKB-SubCell"/>
</dbReference>
<keyword evidence="9" id="KW-1185">Reference proteome</keyword>